<organism evidence="1 2">
    <name type="scientific">Artemisia annua</name>
    <name type="common">Sweet wormwood</name>
    <dbReference type="NCBI Taxonomy" id="35608"/>
    <lineage>
        <taxon>Eukaryota</taxon>
        <taxon>Viridiplantae</taxon>
        <taxon>Streptophyta</taxon>
        <taxon>Embryophyta</taxon>
        <taxon>Tracheophyta</taxon>
        <taxon>Spermatophyta</taxon>
        <taxon>Magnoliopsida</taxon>
        <taxon>eudicotyledons</taxon>
        <taxon>Gunneridae</taxon>
        <taxon>Pentapetalae</taxon>
        <taxon>asterids</taxon>
        <taxon>campanulids</taxon>
        <taxon>Asterales</taxon>
        <taxon>Asteraceae</taxon>
        <taxon>Asteroideae</taxon>
        <taxon>Anthemideae</taxon>
        <taxon>Artemisiinae</taxon>
        <taxon>Artemisia</taxon>
    </lineage>
</organism>
<dbReference type="EMBL" id="PKPP01025461">
    <property type="protein sequence ID" value="PWA32775.1"/>
    <property type="molecule type" value="Genomic_DNA"/>
</dbReference>
<dbReference type="AlphaFoldDB" id="A0A2U1KAK8"/>
<proteinExistence type="predicted"/>
<sequence>MKYKREPNRIESFDLQYQSKDGSYLHDMSREFRERAREEMNKRELEIGKSKPVDDEARSEIADDVLFELIGPDKPGQAFGFGTGVTKSKVTKFSFDLRRARKESLMDQNRLLLDKVESQGRHIESQNNQIKIMAKDLCDLRKDVKFLTTAFKEIYGSGAYKDMIFEDVTCEDVPSTQGIFSWLKVPFLSRSTCEIMIYFSSQMAVKTSSSCRKLGTDNRFMAGYNQI</sequence>
<keyword evidence="2" id="KW-1185">Reference proteome</keyword>
<dbReference type="InterPro" id="IPR004252">
    <property type="entry name" value="Probable_transposase_24"/>
</dbReference>
<accession>A0A2U1KAK8</accession>
<name>A0A2U1KAK8_ARTAN</name>
<protein>
    <submittedName>
        <fullName evidence="1">Uncharacterized protein</fullName>
    </submittedName>
</protein>
<dbReference type="Pfam" id="PF03004">
    <property type="entry name" value="Transposase_24"/>
    <property type="match status" value="1"/>
</dbReference>
<reference evidence="1 2" key="1">
    <citation type="journal article" date="2018" name="Mol. Plant">
        <title>The genome of Artemisia annua provides insight into the evolution of Asteraceae family and artemisinin biosynthesis.</title>
        <authorList>
            <person name="Shen Q."/>
            <person name="Zhang L."/>
            <person name="Liao Z."/>
            <person name="Wang S."/>
            <person name="Yan T."/>
            <person name="Shi P."/>
            <person name="Liu M."/>
            <person name="Fu X."/>
            <person name="Pan Q."/>
            <person name="Wang Y."/>
            <person name="Lv Z."/>
            <person name="Lu X."/>
            <person name="Zhang F."/>
            <person name="Jiang W."/>
            <person name="Ma Y."/>
            <person name="Chen M."/>
            <person name="Hao X."/>
            <person name="Li L."/>
            <person name="Tang Y."/>
            <person name="Lv G."/>
            <person name="Zhou Y."/>
            <person name="Sun X."/>
            <person name="Brodelius P.E."/>
            <person name="Rose J.K.C."/>
            <person name="Tang K."/>
        </authorList>
    </citation>
    <scope>NUCLEOTIDE SEQUENCE [LARGE SCALE GENOMIC DNA]</scope>
    <source>
        <strain evidence="2">cv. Huhao1</strain>
        <tissue evidence="1">Leaf</tissue>
    </source>
</reference>
<comment type="caution">
    <text evidence="1">The sequence shown here is derived from an EMBL/GenBank/DDBJ whole genome shotgun (WGS) entry which is preliminary data.</text>
</comment>
<dbReference type="Proteomes" id="UP000245207">
    <property type="component" value="Unassembled WGS sequence"/>
</dbReference>
<gene>
    <name evidence="1" type="ORF">CTI12_AA625280</name>
</gene>
<evidence type="ECO:0000313" key="2">
    <source>
        <dbReference type="Proteomes" id="UP000245207"/>
    </source>
</evidence>
<evidence type="ECO:0000313" key="1">
    <source>
        <dbReference type="EMBL" id="PWA32775.1"/>
    </source>
</evidence>